<evidence type="ECO:0000256" key="2">
    <source>
        <dbReference type="ARBA" id="ARBA00022857"/>
    </source>
</evidence>
<keyword evidence="3" id="KW-0560">Oxidoreductase</keyword>
<evidence type="ECO:0000313" key="4">
    <source>
        <dbReference type="EMBL" id="KAK4444838.1"/>
    </source>
</evidence>
<dbReference type="EMBL" id="MU865972">
    <property type="protein sequence ID" value="KAK4444838.1"/>
    <property type="molecule type" value="Genomic_DNA"/>
</dbReference>
<comment type="similarity">
    <text evidence="1">Belongs to the short-chain dehydrogenases/reductases (SDR) family.</text>
</comment>
<dbReference type="AlphaFoldDB" id="A0AAV9GBX1"/>
<keyword evidence="5" id="KW-1185">Reference proteome</keyword>
<dbReference type="PRINTS" id="PR00080">
    <property type="entry name" value="SDRFAMILY"/>
</dbReference>
<dbReference type="Proteomes" id="UP001321760">
    <property type="component" value="Unassembled WGS sequence"/>
</dbReference>
<evidence type="ECO:0000256" key="3">
    <source>
        <dbReference type="ARBA" id="ARBA00023002"/>
    </source>
</evidence>
<dbReference type="PROSITE" id="PS00061">
    <property type="entry name" value="ADH_SHORT"/>
    <property type="match status" value="1"/>
</dbReference>
<sequence length="270" mass="27989">MDIQSLFNVKDKVILVTGGAKGLGLMISTAFVQNGARVYISSRDAAACTSTATSLTALGPGTAIALPADLSSASECARLATELSSREKHLHVLVNNSGATWGESYDSFPDSAWTKLLTLNLQRVFTLTQALTPLLEAAGAASKQEDGVVTDPGRVIHIGSIDGIRVPFLPTFAYSASKAGLHHLSRHLAVELGPRGITSNTLACGPFATKMMAATLKNYGEEIKGANPLGRIGMPQDAAGACLFLASKASAFVNGATLTLDGGVSLMSKI</sequence>
<comment type="caution">
    <text evidence="4">The sequence shown here is derived from an EMBL/GenBank/DDBJ whole genome shotgun (WGS) entry which is preliminary data.</text>
</comment>
<organism evidence="4 5">
    <name type="scientific">Podospora aff. communis PSN243</name>
    <dbReference type="NCBI Taxonomy" id="3040156"/>
    <lineage>
        <taxon>Eukaryota</taxon>
        <taxon>Fungi</taxon>
        <taxon>Dikarya</taxon>
        <taxon>Ascomycota</taxon>
        <taxon>Pezizomycotina</taxon>
        <taxon>Sordariomycetes</taxon>
        <taxon>Sordariomycetidae</taxon>
        <taxon>Sordariales</taxon>
        <taxon>Podosporaceae</taxon>
        <taxon>Podospora</taxon>
    </lineage>
</organism>
<dbReference type="PANTHER" id="PTHR43618">
    <property type="entry name" value="7-ALPHA-HYDROXYSTEROID DEHYDROGENASE"/>
    <property type="match status" value="1"/>
</dbReference>
<name>A0AAV9GBX1_9PEZI</name>
<dbReference type="InterPro" id="IPR036291">
    <property type="entry name" value="NAD(P)-bd_dom_sf"/>
</dbReference>
<evidence type="ECO:0000313" key="5">
    <source>
        <dbReference type="Proteomes" id="UP001321760"/>
    </source>
</evidence>
<evidence type="ECO:0000256" key="1">
    <source>
        <dbReference type="ARBA" id="ARBA00006484"/>
    </source>
</evidence>
<dbReference type="PANTHER" id="PTHR43618:SF17">
    <property type="entry name" value="RHAMNOLIPIDS BIOSYNTHESIS 3-OXOACYL-[ACYL-CARRIER-PROTEIN] REDUCTASE"/>
    <property type="match status" value="1"/>
</dbReference>
<dbReference type="FunFam" id="3.40.50.720:FF:000084">
    <property type="entry name" value="Short-chain dehydrogenase reductase"/>
    <property type="match status" value="1"/>
</dbReference>
<accession>A0AAV9GBX1</accession>
<dbReference type="Gene3D" id="3.40.50.720">
    <property type="entry name" value="NAD(P)-binding Rossmann-like Domain"/>
    <property type="match status" value="1"/>
</dbReference>
<reference evidence="4" key="2">
    <citation type="submission" date="2023-05" db="EMBL/GenBank/DDBJ databases">
        <authorList>
            <consortium name="Lawrence Berkeley National Laboratory"/>
            <person name="Steindorff A."/>
            <person name="Hensen N."/>
            <person name="Bonometti L."/>
            <person name="Westerberg I."/>
            <person name="Brannstrom I.O."/>
            <person name="Guillou S."/>
            <person name="Cros-Aarteil S."/>
            <person name="Calhoun S."/>
            <person name="Haridas S."/>
            <person name="Kuo A."/>
            <person name="Mondo S."/>
            <person name="Pangilinan J."/>
            <person name="Riley R."/>
            <person name="Labutti K."/>
            <person name="Andreopoulos B."/>
            <person name="Lipzen A."/>
            <person name="Chen C."/>
            <person name="Yanf M."/>
            <person name="Daum C."/>
            <person name="Ng V."/>
            <person name="Clum A."/>
            <person name="Ohm R."/>
            <person name="Martin F."/>
            <person name="Silar P."/>
            <person name="Natvig D."/>
            <person name="Lalanne C."/>
            <person name="Gautier V."/>
            <person name="Ament-Velasquez S.L."/>
            <person name="Kruys A."/>
            <person name="Hutchinson M.I."/>
            <person name="Powell A.J."/>
            <person name="Barry K."/>
            <person name="Miller A.N."/>
            <person name="Grigoriev I.V."/>
            <person name="Debuchy R."/>
            <person name="Gladieux P."/>
            <person name="Thoren M.H."/>
            <person name="Johannesson H."/>
        </authorList>
    </citation>
    <scope>NUCLEOTIDE SEQUENCE</scope>
    <source>
        <strain evidence="4">PSN243</strain>
    </source>
</reference>
<dbReference type="SUPFAM" id="SSF51735">
    <property type="entry name" value="NAD(P)-binding Rossmann-fold domains"/>
    <property type="match status" value="1"/>
</dbReference>
<gene>
    <name evidence="4" type="ORF">QBC34DRAFT_414427</name>
</gene>
<reference evidence="4" key="1">
    <citation type="journal article" date="2023" name="Mol. Phylogenet. Evol.">
        <title>Genome-scale phylogeny and comparative genomics of the fungal order Sordariales.</title>
        <authorList>
            <person name="Hensen N."/>
            <person name="Bonometti L."/>
            <person name="Westerberg I."/>
            <person name="Brannstrom I.O."/>
            <person name="Guillou S."/>
            <person name="Cros-Aarteil S."/>
            <person name="Calhoun S."/>
            <person name="Haridas S."/>
            <person name="Kuo A."/>
            <person name="Mondo S."/>
            <person name="Pangilinan J."/>
            <person name="Riley R."/>
            <person name="LaButti K."/>
            <person name="Andreopoulos B."/>
            <person name="Lipzen A."/>
            <person name="Chen C."/>
            <person name="Yan M."/>
            <person name="Daum C."/>
            <person name="Ng V."/>
            <person name="Clum A."/>
            <person name="Steindorff A."/>
            <person name="Ohm R.A."/>
            <person name="Martin F."/>
            <person name="Silar P."/>
            <person name="Natvig D.O."/>
            <person name="Lalanne C."/>
            <person name="Gautier V."/>
            <person name="Ament-Velasquez S.L."/>
            <person name="Kruys A."/>
            <person name="Hutchinson M.I."/>
            <person name="Powell A.J."/>
            <person name="Barry K."/>
            <person name="Miller A.N."/>
            <person name="Grigoriev I.V."/>
            <person name="Debuchy R."/>
            <person name="Gladieux P."/>
            <person name="Hiltunen Thoren M."/>
            <person name="Johannesson H."/>
        </authorList>
    </citation>
    <scope>NUCLEOTIDE SEQUENCE</scope>
    <source>
        <strain evidence="4">PSN243</strain>
    </source>
</reference>
<keyword evidence="2" id="KW-0521">NADP</keyword>
<dbReference type="GO" id="GO:0016491">
    <property type="term" value="F:oxidoreductase activity"/>
    <property type="evidence" value="ECO:0007669"/>
    <property type="project" value="UniProtKB-KW"/>
</dbReference>
<dbReference type="InterPro" id="IPR002347">
    <property type="entry name" value="SDR_fam"/>
</dbReference>
<dbReference type="InterPro" id="IPR020904">
    <property type="entry name" value="Sc_DH/Rdtase_CS"/>
</dbReference>
<proteinExistence type="inferred from homology"/>
<dbReference type="Pfam" id="PF13561">
    <property type="entry name" value="adh_short_C2"/>
    <property type="match status" value="1"/>
</dbReference>
<dbReference type="PRINTS" id="PR00081">
    <property type="entry name" value="GDHRDH"/>
</dbReference>
<protein>
    <submittedName>
        <fullName evidence="4">Rhamnolipids biosynthesis 3-oxoacyl-reductase</fullName>
    </submittedName>
</protein>
<dbReference type="InterPro" id="IPR052178">
    <property type="entry name" value="Sec_Metab_Biosynth_SDR"/>
</dbReference>